<dbReference type="Proteomes" id="UP000818029">
    <property type="component" value="Chromosome D11"/>
</dbReference>
<reference evidence="3" key="2">
    <citation type="submission" date="2025-08" db="UniProtKB">
        <authorList>
            <consortium name="RefSeq"/>
        </authorList>
    </citation>
    <scope>IDENTIFICATION</scope>
</reference>
<dbReference type="PANTHER" id="PTHR47723:SF19">
    <property type="entry name" value="POLYNUCLEOTIDYL TRANSFERASE, RIBONUCLEASE H-LIKE SUPERFAMILY PROTEIN"/>
    <property type="match status" value="1"/>
</dbReference>
<dbReference type="CDD" id="cd06222">
    <property type="entry name" value="RNase_H_like"/>
    <property type="match status" value="1"/>
</dbReference>
<sequence length="133" mass="14899">MGIAVGGAARDHQGSWLWGFTKGVGSCPPLIVELRVELETDCLQAVDLLQGYGASCLAIVNRLRELLNQLWEAQLVHILRTKNEVADGMPRFASKLQWNRQVFEKPPCSVNDLFCPPHRLAKVREAPEKRNLP</sequence>
<evidence type="ECO:0000259" key="1">
    <source>
        <dbReference type="Pfam" id="PF13456"/>
    </source>
</evidence>
<evidence type="ECO:0000313" key="3">
    <source>
        <dbReference type="RefSeq" id="XP_016694332.1"/>
    </source>
</evidence>
<dbReference type="InterPro" id="IPR044730">
    <property type="entry name" value="RNase_H-like_dom_plant"/>
</dbReference>
<proteinExistence type="predicted"/>
<accession>A0A1U8JVM0</accession>
<dbReference type="PaxDb" id="3635-A0A1U8JVM0"/>
<keyword evidence="2" id="KW-1185">Reference proteome</keyword>
<gene>
    <name evidence="3" type="primary">LOC107910927</name>
</gene>
<dbReference type="KEGG" id="ghi:107910927"/>
<feature type="domain" description="RNase H type-1" evidence="1">
    <location>
        <begin position="35"/>
        <end position="88"/>
    </location>
</feature>
<protein>
    <recommendedName>
        <fullName evidence="1">RNase H type-1 domain-containing protein</fullName>
    </recommendedName>
</protein>
<dbReference type="GO" id="GO:0003676">
    <property type="term" value="F:nucleic acid binding"/>
    <property type="evidence" value="ECO:0007669"/>
    <property type="project" value="InterPro"/>
</dbReference>
<dbReference type="RefSeq" id="XP_016694332.1">
    <property type="nucleotide sequence ID" value="XM_016838843.1"/>
</dbReference>
<dbReference type="GeneID" id="107910927"/>
<reference evidence="2" key="1">
    <citation type="journal article" date="2020" name="Nat. Genet.">
        <title>Genomic diversifications of five Gossypium allopolyploid species and their impact on cotton improvement.</title>
        <authorList>
            <person name="Chen Z.J."/>
            <person name="Sreedasyam A."/>
            <person name="Ando A."/>
            <person name="Song Q."/>
            <person name="De Santiago L.M."/>
            <person name="Hulse-Kemp A.M."/>
            <person name="Ding M."/>
            <person name="Ye W."/>
            <person name="Kirkbride R.C."/>
            <person name="Jenkins J."/>
            <person name="Plott C."/>
            <person name="Lovell J."/>
            <person name="Lin Y.M."/>
            <person name="Vaughn R."/>
            <person name="Liu B."/>
            <person name="Simpson S."/>
            <person name="Scheffler B.E."/>
            <person name="Wen L."/>
            <person name="Saski C.A."/>
            <person name="Grover C.E."/>
            <person name="Hu G."/>
            <person name="Conover J.L."/>
            <person name="Carlson J.W."/>
            <person name="Shu S."/>
            <person name="Boston L.B."/>
            <person name="Williams M."/>
            <person name="Peterson D.G."/>
            <person name="McGee K."/>
            <person name="Jones D.C."/>
            <person name="Wendel J.F."/>
            <person name="Stelly D.M."/>
            <person name="Grimwood J."/>
            <person name="Schmutz J."/>
        </authorList>
    </citation>
    <scope>NUCLEOTIDE SEQUENCE [LARGE SCALE GENOMIC DNA]</scope>
    <source>
        <strain evidence="2">cv. TM-1</strain>
    </source>
</reference>
<name>A0A1U8JVM0_GOSHI</name>
<dbReference type="InterPro" id="IPR053151">
    <property type="entry name" value="RNase_H-like"/>
</dbReference>
<dbReference type="InterPro" id="IPR002156">
    <property type="entry name" value="RNaseH_domain"/>
</dbReference>
<dbReference type="Pfam" id="PF13456">
    <property type="entry name" value="RVT_3"/>
    <property type="match status" value="1"/>
</dbReference>
<organism evidence="2 3">
    <name type="scientific">Gossypium hirsutum</name>
    <name type="common">Upland cotton</name>
    <name type="synonym">Gossypium mexicanum</name>
    <dbReference type="NCBI Taxonomy" id="3635"/>
    <lineage>
        <taxon>Eukaryota</taxon>
        <taxon>Viridiplantae</taxon>
        <taxon>Streptophyta</taxon>
        <taxon>Embryophyta</taxon>
        <taxon>Tracheophyta</taxon>
        <taxon>Spermatophyta</taxon>
        <taxon>Magnoliopsida</taxon>
        <taxon>eudicotyledons</taxon>
        <taxon>Gunneridae</taxon>
        <taxon>Pentapetalae</taxon>
        <taxon>rosids</taxon>
        <taxon>malvids</taxon>
        <taxon>Malvales</taxon>
        <taxon>Malvaceae</taxon>
        <taxon>Malvoideae</taxon>
        <taxon>Gossypium</taxon>
    </lineage>
</organism>
<dbReference type="OrthoDB" id="1000885at2759"/>
<dbReference type="AlphaFoldDB" id="A0A1U8JVM0"/>
<dbReference type="GO" id="GO:0004523">
    <property type="term" value="F:RNA-DNA hybrid ribonuclease activity"/>
    <property type="evidence" value="ECO:0007669"/>
    <property type="project" value="InterPro"/>
</dbReference>
<evidence type="ECO:0000313" key="2">
    <source>
        <dbReference type="Proteomes" id="UP000818029"/>
    </source>
</evidence>
<dbReference type="PANTHER" id="PTHR47723">
    <property type="entry name" value="OS05G0353850 PROTEIN"/>
    <property type="match status" value="1"/>
</dbReference>